<evidence type="ECO:0000313" key="6">
    <source>
        <dbReference type="Proteomes" id="UP001178662"/>
    </source>
</evidence>
<keyword evidence="3" id="KW-0804">Transcription</keyword>
<dbReference type="PANTHER" id="PTHR43280">
    <property type="entry name" value="ARAC-FAMILY TRANSCRIPTIONAL REGULATOR"/>
    <property type="match status" value="1"/>
</dbReference>
<dbReference type="InterPro" id="IPR018060">
    <property type="entry name" value="HTH_AraC"/>
</dbReference>
<keyword evidence="2" id="KW-0238">DNA-binding</keyword>
<dbReference type="InterPro" id="IPR003313">
    <property type="entry name" value="AraC-bd"/>
</dbReference>
<dbReference type="InterPro" id="IPR020449">
    <property type="entry name" value="Tscrpt_reg_AraC-type_HTH"/>
</dbReference>
<dbReference type="PRINTS" id="PR00032">
    <property type="entry name" value="HTHARAC"/>
</dbReference>
<keyword evidence="1" id="KW-0805">Transcription regulation</keyword>
<dbReference type="Proteomes" id="UP001178662">
    <property type="component" value="Chromosome"/>
</dbReference>
<reference evidence="5" key="1">
    <citation type="submission" date="2023-03" db="EMBL/GenBank/DDBJ databases">
        <title>Andean soil-derived lignocellulolytic bacterial consortium as a source of novel taxa and putative plastic-active enzymes.</title>
        <authorList>
            <person name="Diaz-Garcia L."/>
            <person name="Chuvochina M."/>
            <person name="Feuerriegel G."/>
            <person name="Bunk B."/>
            <person name="Sproer C."/>
            <person name="Streit W.R."/>
            <person name="Rodriguez L.M."/>
            <person name="Overmann J."/>
            <person name="Jimenez D.J."/>
        </authorList>
    </citation>
    <scope>NUCLEOTIDE SEQUENCE</scope>
    <source>
        <strain evidence="5">MAG 2441</strain>
    </source>
</reference>
<name>A0AA95F611_9BACL</name>
<evidence type="ECO:0000256" key="1">
    <source>
        <dbReference type="ARBA" id="ARBA00023015"/>
    </source>
</evidence>
<dbReference type="Pfam" id="PF12833">
    <property type="entry name" value="HTH_18"/>
    <property type="match status" value="1"/>
</dbReference>
<dbReference type="PROSITE" id="PS00041">
    <property type="entry name" value="HTH_ARAC_FAMILY_1"/>
    <property type="match status" value="1"/>
</dbReference>
<proteinExistence type="predicted"/>
<evidence type="ECO:0000313" key="5">
    <source>
        <dbReference type="EMBL" id="WEK55565.1"/>
    </source>
</evidence>
<dbReference type="EMBL" id="CP119317">
    <property type="protein sequence ID" value="WEK55565.1"/>
    <property type="molecule type" value="Genomic_DNA"/>
</dbReference>
<dbReference type="Gene3D" id="1.10.10.60">
    <property type="entry name" value="Homeodomain-like"/>
    <property type="match status" value="1"/>
</dbReference>
<dbReference type="InterPro" id="IPR009057">
    <property type="entry name" value="Homeodomain-like_sf"/>
</dbReference>
<dbReference type="PROSITE" id="PS01124">
    <property type="entry name" value="HTH_ARAC_FAMILY_2"/>
    <property type="match status" value="1"/>
</dbReference>
<dbReference type="InterPro" id="IPR018062">
    <property type="entry name" value="HTH_AraC-typ_CS"/>
</dbReference>
<dbReference type="SUPFAM" id="SSF46689">
    <property type="entry name" value="Homeodomain-like"/>
    <property type="match status" value="2"/>
</dbReference>
<dbReference type="SMART" id="SM00342">
    <property type="entry name" value="HTH_ARAC"/>
    <property type="match status" value="1"/>
</dbReference>
<dbReference type="PANTHER" id="PTHR43280:SF2">
    <property type="entry name" value="HTH-TYPE TRANSCRIPTIONAL REGULATOR EXSA"/>
    <property type="match status" value="1"/>
</dbReference>
<protein>
    <submittedName>
        <fullName evidence="5">AraC family transcriptional regulator</fullName>
    </submittedName>
</protein>
<dbReference type="AlphaFoldDB" id="A0AA95F611"/>
<accession>A0AA95F611</accession>
<evidence type="ECO:0000259" key="4">
    <source>
        <dbReference type="PROSITE" id="PS01124"/>
    </source>
</evidence>
<dbReference type="GO" id="GO:0003700">
    <property type="term" value="F:DNA-binding transcription factor activity"/>
    <property type="evidence" value="ECO:0007669"/>
    <property type="project" value="InterPro"/>
</dbReference>
<sequence>MMNQRVVPSIPLEPLPLQLETIGTEDHQESFEREDGYPCFHWLQTLEGEGEITVNHITYKLPERSGFLLYPNVPHRYQAKTHPWKTAYITYDGHMAATLTTTLHGITSEKFQWDQEQFEMTNHIDRILTLALSGTDPSGWSCSAELYRFLTLLKTNSRIKHLPSLSKRYERIQHLLQWLENKYANPDLGLADMAKQLNISGRQLNERFREAFGQTAYAYLIQLRLRKAKEWLPARTDLTVRDIAESVGFRDASHFIAVFRQHEGLTPDRYRRLYRSTN</sequence>
<dbReference type="GO" id="GO:0043565">
    <property type="term" value="F:sequence-specific DNA binding"/>
    <property type="evidence" value="ECO:0007669"/>
    <property type="project" value="InterPro"/>
</dbReference>
<keyword evidence="6" id="KW-1185">Reference proteome</keyword>
<gene>
    <name evidence="5" type="ORF">P0Y55_05815</name>
</gene>
<organism evidence="5 6">
    <name type="scientific">Candidatus Cohnella colombiensis</name>
    <dbReference type="NCBI Taxonomy" id="3121368"/>
    <lineage>
        <taxon>Bacteria</taxon>
        <taxon>Bacillati</taxon>
        <taxon>Bacillota</taxon>
        <taxon>Bacilli</taxon>
        <taxon>Bacillales</taxon>
        <taxon>Paenibacillaceae</taxon>
        <taxon>Cohnella</taxon>
    </lineage>
</organism>
<feature type="domain" description="HTH araC/xylS-type" evidence="4">
    <location>
        <begin position="173"/>
        <end position="273"/>
    </location>
</feature>
<dbReference type="InterPro" id="IPR037923">
    <property type="entry name" value="HTH-like"/>
</dbReference>
<dbReference type="Pfam" id="PF02311">
    <property type="entry name" value="AraC_binding"/>
    <property type="match status" value="1"/>
</dbReference>
<dbReference type="SUPFAM" id="SSF51215">
    <property type="entry name" value="Regulatory protein AraC"/>
    <property type="match status" value="1"/>
</dbReference>
<evidence type="ECO:0000256" key="3">
    <source>
        <dbReference type="ARBA" id="ARBA00023163"/>
    </source>
</evidence>
<evidence type="ECO:0000256" key="2">
    <source>
        <dbReference type="ARBA" id="ARBA00023125"/>
    </source>
</evidence>